<dbReference type="SMART" id="SM00422">
    <property type="entry name" value="HTH_MERR"/>
    <property type="match status" value="1"/>
</dbReference>
<dbReference type="InterPro" id="IPR047057">
    <property type="entry name" value="MerR_fam"/>
</dbReference>
<dbReference type="PRINTS" id="PR00040">
    <property type="entry name" value="HTHMERR"/>
</dbReference>
<dbReference type="PROSITE" id="PS50937">
    <property type="entry name" value="HTH_MERR_2"/>
    <property type="match status" value="1"/>
</dbReference>
<keyword evidence="1" id="KW-0805">Transcription regulation</keyword>
<proteinExistence type="predicted"/>
<evidence type="ECO:0000256" key="1">
    <source>
        <dbReference type="ARBA" id="ARBA00023015"/>
    </source>
</evidence>
<gene>
    <name evidence="5" type="ORF">Kalk_00985</name>
</gene>
<evidence type="ECO:0000313" key="5">
    <source>
        <dbReference type="EMBL" id="AUM11093.1"/>
    </source>
</evidence>
<dbReference type="CDD" id="cd04787">
    <property type="entry name" value="HTH_HMRTR_unk"/>
    <property type="match status" value="1"/>
</dbReference>
<dbReference type="Proteomes" id="UP000235116">
    <property type="component" value="Chromosome"/>
</dbReference>
<dbReference type="OrthoDB" id="9808480at2"/>
<organism evidence="5 6">
    <name type="scientific">Ketobacter alkanivorans</name>
    <dbReference type="NCBI Taxonomy" id="1917421"/>
    <lineage>
        <taxon>Bacteria</taxon>
        <taxon>Pseudomonadati</taxon>
        <taxon>Pseudomonadota</taxon>
        <taxon>Gammaproteobacteria</taxon>
        <taxon>Pseudomonadales</taxon>
        <taxon>Ketobacteraceae</taxon>
        <taxon>Ketobacter</taxon>
    </lineage>
</organism>
<dbReference type="GO" id="GO:0003700">
    <property type="term" value="F:DNA-binding transcription factor activity"/>
    <property type="evidence" value="ECO:0007669"/>
    <property type="project" value="InterPro"/>
</dbReference>
<dbReference type="AlphaFoldDB" id="A0A2K9LFS6"/>
<reference evidence="6" key="1">
    <citation type="submission" date="2017-08" db="EMBL/GenBank/DDBJ databases">
        <title>Direct submision.</title>
        <authorList>
            <person name="Kim S.-J."/>
            <person name="Rhee S.-K."/>
        </authorList>
    </citation>
    <scope>NUCLEOTIDE SEQUENCE [LARGE SCALE GENOMIC DNA]</scope>
    <source>
        <strain evidence="6">GI5</strain>
    </source>
</reference>
<accession>A0A2K9LFS6</accession>
<dbReference type="RefSeq" id="WP_101892433.1">
    <property type="nucleotide sequence ID" value="NZ_CP022684.1"/>
</dbReference>
<name>A0A2K9LFS6_9GAMM</name>
<dbReference type="GO" id="GO:0003677">
    <property type="term" value="F:DNA binding"/>
    <property type="evidence" value="ECO:0007669"/>
    <property type="project" value="UniProtKB-KW"/>
</dbReference>
<dbReference type="PANTHER" id="PTHR30204:SF94">
    <property type="entry name" value="HEAVY METAL-DEPENDENT TRANSCRIPTIONAL REGULATOR HI_0293-RELATED"/>
    <property type="match status" value="1"/>
</dbReference>
<sequence>MKVLELAKQLGVTAETVRFYTRIGVLRPTKDSANGYRIYSDKDLRRLRFVLNARQLGFSVDDIKEILAHADRQRSPCPTVRRLIERRLHETEQRFSETQRLRNRMQEAVTQWSKKPDKAPTGHMICHLIEEFAEGN</sequence>
<dbReference type="Pfam" id="PF13411">
    <property type="entry name" value="MerR_1"/>
    <property type="match status" value="1"/>
</dbReference>
<keyword evidence="6" id="KW-1185">Reference proteome</keyword>
<evidence type="ECO:0000256" key="3">
    <source>
        <dbReference type="ARBA" id="ARBA00023163"/>
    </source>
</evidence>
<dbReference type="PANTHER" id="PTHR30204">
    <property type="entry name" value="REDOX-CYCLING DRUG-SENSING TRANSCRIPTIONAL ACTIVATOR SOXR"/>
    <property type="match status" value="1"/>
</dbReference>
<evidence type="ECO:0000256" key="2">
    <source>
        <dbReference type="ARBA" id="ARBA00023125"/>
    </source>
</evidence>
<evidence type="ECO:0000259" key="4">
    <source>
        <dbReference type="PROSITE" id="PS50937"/>
    </source>
</evidence>
<feature type="domain" description="HTH merR-type" evidence="4">
    <location>
        <begin position="1"/>
        <end position="69"/>
    </location>
</feature>
<dbReference type="KEGG" id="kak:Kalk_00985"/>
<dbReference type="EMBL" id="CP022684">
    <property type="protein sequence ID" value="AUM11093.1"/>
    <property type="molecule type" value="Genomic_DNA"/>
</dbReference>
<dbReference type="InterPro" id="IPR000551">
    <property type="entry name" value="MerR-type_HTH_dom"/>
</dbReference>
<protein>
    <submittedName>
        <fullName evidence="5">MerR family transcriptional regulator</fullName>
    </submittedName>
</protein>
<keyword evidence="2" id="KW-0238">DNA-binding</keyword>
<dbReference type="SUPFAM" id="SSF46955">
    <property type="entry name" value="Putative DNA-binding domain"/>
    <property type="match status" value="1"/>
</dbReference>
<keyword evidence="3" id="KW-0804">Transcription</keyword>
<dbReference type="Gene3D" id="1.10.1660.10">
    <property type="match status" value="1"/>
</dbReference>
<dbReference type="InterPro" id="IPR009061">
    <property type="entry name" value="DNA-bd_dom_put_sf"/>
</dbReference>
<evidence type="ECO:0000313" key="6">
    <source>
        <dbReference type="Proteomes" id="UP000235116"/>
    </source>
</evidence>